<reference evidence="9 10" key="1">
    <citation type="submission" date="2018-01" db="EMBL/GenBank/DDBJ databases">
        <title>Complete genome sequence of Bacteriovorax stolpii DSM12778.</title>
        <authorList>
            <person name="Tang B."/>
            <person name="Chang J."/>
        </authorList>
    </citation>
    <scope>NUCLEOTIDE SEQUENCE [LARGE SCALE GENOMIC DNA]</scope>
    <source>
        <strain evidence="9 10">DSM 12778</strain>
    </source>
</reference>
<keyword evidence="7" id="KW-0830">Ubiquinone</keyword>
<keyword evidence="3 7" id="KW-0813">Transport</keyword>
<dbReference type="GO" id="GO:0005886">
    <property type="term" value="C:plasma membrane"/>
    <property type="evidence" value="ECO:0007669"/>
    <property type="project" value="UniProtKB-SubCell"/>
</dbReference>
<comment type="subcellular location">
    <subcellularLocation>
        <location evidence="7 8">Cell membrane</location>
        <topology evidence="7 8">Multi-pass membrane protein</topology>
    </subcellularLocation>
    <subcellularLocation>
        <location evidence="1">Membrane</location>
        <topology evidence="1">Multi-pass membrane protein</topology>
    </subcellularLocation>
</comment>
<keyword evidence="10" id="KW-1185">Reference proteome</keyword>
<dbReference type="PANTHER" id="PTHR11058">
    <property type="entry name" value="NADH-UBIQUINONE OXIDOREDUCTASE CHAIN 3"/>
    <property type="match status" value="1"/>
</dbReference>
<dbReference type="PANTHER" id="PTHR11058:SF9">
    <property type="entry name" value="NADH-UBIQUINONE OXIDOREDUCTASE CHAIN 3"/>
    <property type="match status" value="1"/>
</dbReference>
<evidence type="ECO:0000256" key="8">
    <source>
        <dbReference type="RuleBase" id="RU003639"/>
    </source>
</evidence>
<evidence type="ECO:0000256" key="1">
    <source>
        <dbReference type="ARBA" id="ARBA00004141"/>
    </source>
</evidence>
<dbReference type="InterPro" id="IPR023043">
    <property type="entry name" value="NAD(P)H_OxRDtase_bac/plastid"/>
</dbReference>
<feature type="transmembrane region" description="Helical" evidence="7">
    <location>
        <begin position="64"/>
        <end position="88"/>
    </location>
</feature>
<dbReference type="GO" id="GO:0050136">
    <property type="term" value="F:NADH dehydrogenase (quinone) (non-electrogenic) activity"/>
    <property type="evidence" value="ECO:0007669"/>
    <property type="project" value="UniProtKB-UniRule"/>
</dbReference>
<dbReference type="Pfam" id="PF00507">
    <property type="entry name" value="Oxidored_q4"/>
    <property type="match status" value="1"/>
</dbReference>
<comment type="subunit">
    <text evidence="7">NDH-1 is composed of 14 different subunits. Subunits NuoA, H, J, K, L, M, N constitute the membrane sector of the complex.</text>
</comment>
<keyword evidence="7 8" id="KW-0874">Quinone</keyword>
<accession>A0A2K9NNB5</accession>
<evidence type="ECO:0000256" key="4">
    <source>
        <dbReference type="ARBA" id="ARBA00022692"/>
    </source>
</evidence>
<keyword evidence="6 7" id="KW-0472">Membrane</keyword>
<sequence length="144" mass="15966">MSTFNLDVYMPVVILIALALLVAGGSLFLGSLIRPHNPNKLKETAYECGEEPVGTAWANFNIRFYVIALIFIIFDVESALMFPVAAVFKKFNEIGMGGTLLMSILTFVLVLVAGIVYCWKKGDLDWVKSFQHVNQDAPTFGKKD</sequence>
<protein>
    <recommendedName>
        <fullName evidence="7">NADH-quinone oxidoreductase subunit A</fullName>
        <ecNumber evidence="7">7.1.1.-</ecNumber>
    </recommendedName>
    <alternativeName>
        <fullName evidence="7">NADH dehydrogenase I subunit A</fullName>
    </alternativeName>
    <alternativeName>
        <fullName evidence="7">NDH-1 subunit A</fullName>
    </alternativeName>
    <alternativeName>
        <fullName evidence="7">NUO1</fullName>
    </alternativeName>
</protein>
<feature type="transmembrane region" description="Helical" evidence="7">
    <location>
        <begin position="12"/>
        <end position="33"/>
    </location>
</feature>
<proteinExistence type="inferred from homology"/>
<comment type="similarity">
    <text evidence="2 7 8">Belongs to the complex I subunit 3 family.</text>
</comment>
<dbReference type="Gene3D" id="1.20.58.1610">
    <property type="entry name" value="NADH:ubiquinone/plastoquinone oxidoreductase, chain 3"/>
    <property type="match status" value="1"/>
</dbReference>
<comment type="catalytic activity">
    <reaction evidence="7 8">
        <text>a quinone + NADH + 5 H(+)(in) = a quinol + NAD(+) + 4 H(+)(out)</text>
        <dbReference type="Rhea" id="RHEA:57888"/>
        <dbReference type="ChEBI" id="CHEBI:15378"/>
        <dbReference type="ChEBI" id="CHEBI:24646"/>
        <dbReference type="ChEBI" id="CHEBI:57540"/>
        <dbReference type="ChEBI" id="CHEBI:57945"/>
        <dbReference type="ChEBI" id="CHEBI:132124"/>
    </reaction>
</comment>
<evidence type="ECO:0000256" key="5">
    <source>
        <dbReference type="ARBA" id="ARBA00022989"/>
    </source>
</evidence>
<organism evidence="9 10">
    <name type="scientific">Bacteriovorax stolpii</name>
    <name type="common">Bdellovibrio stolpii</name>
    <dbReference type="NCBI Taxonomy" id="960"/>
    <lineage>
        <taxon>Bacteria</taxon>
        <taxon>Pseudomonadati</taxon>
        <taxon>Bdellovibrionota</taxon>
        <taxon>Bacteriovoracia</taxon>
        <taxon>Bacteriovoracales</taxon>
        <taxon>Bacteriovoracaceae</taxon>
        <taxon>Bacteriovorax</taxon>
    </lineage>
</organism>
<dbReference type="GO" id="GO:0048038">
    <property type="term" value="F:quinone binding"/>
    <property type="evidence" value="ECO:0007669"/>
    <property type="project" value="UniProtKB-KW"/>
</dbReference>
<evidence type="ECO:0000313" key="9">
    <source>
        <dbReference type="EMBL" id="AUN96535.1"/>
    </source>
</evidence>
<evidence type="ECO:0000256" key="3">
    <source>
        <dbReference type="ARBA" id="ARBA00022448"/>
    </source>
</evidence>
<feature type="transmembrane region" description="Helical" evidence="7">
    <location>
        <begin position="100"/>
        <end position="119"/>
    </location>
</feature>
<dbReference type="AlphaFoldDB" id="A0A2K9NNB5"/>
<dbReference type="RefSeq" id="WP_102241830.1">
    <property type="nucleotide sequence ID" value="NZ_CP025704.1"/>
</dbReference>
<dbReference type="EMBL" id="CP025704">
    <property type="protein sequence ID" value="AUN96535.1"/>
    <property type="molecule type" value="Genomic_DNA"/>
</dbReference>
<keyword evidence="4 7" id="KW-0812">Transmembrane</keyword>
<dbReference type="GO" id="GO:0008137">
    <property type="term" value="F:NADH dehydrogenase (ubiquinone) activity"/>
    <property type="evidence" value="ECO:0007669"/>
    <property type="project" value="InterPro"/>
</dbReference>
<evidence type="ECO:0000256" key="6">
    <source>
        <dbReference type="ARBA" id="ARBA00023136"/>
    </source>
</evidence>
<evidence type="ECO:0000313" key="10">
    <source>
        <dbReference type="Proteomes" id="UP000235584"/>
    </source>
</evidence>
<evidence type="ECO:0000256" key="7">
    <source>
        <dbReference type="HAMAP-Rule" id="MF_01394"/>
    </source>
</evidence>
<dbReference type="InterPro" id="IPR000440">
    <property type="entry name" value="NADH_UbQ/plastoQ_OxRdtase_su3"/>
</dbReference>
<keyword evidence="7" id="KW-1278">Translocase</keyword>
<keyword evidence="7" id="KW-1003">Cell membrane</keyword>
<dbReference type="Proteomes" id="UP000235584">
    <property type="component" value="Chromosome"/>
</dbReference>
<gene>
    <name evidence="7" type="primary">nuoA</name>
    <name evidence="9" type="ORF">C0V70_00115</name>
</gene>
<keyword evidence="5 7" id="KW-1133">Transmembrane helix</keyword>
<dbReference type="KEGG" id="bsto:C0V70_00115"/>
<dbReference type="OrthoDB" id="9791970at2"/>
<keyword evidence="7 8" id="KW-0520">NAD</keyword>
<comment type="function">
    <text evidence="7">NDH-1 shuttles electrons from NADH, via FMN and iron-sulfur (Fe-S) centers, to quinones in the respiratory chain. The immediate electron acceptor for the enzyme in this species is believed to be ubiquinone. Couples the redox reaction to proton translocation (for every two electrons transferred, four hydrogen ions are translocated across the cytoplasmic membrane), and thus conserves the redox energy in a proton gradient.</text>
</comment>
<name>A0A2K9NNB5_BACTC</name>
<dbReference type="InterPro" id="IPR038430">
    <property type="entry name" value="NDAH_ubi_oxred_su3_sf"/>
</dbReference>
<dbReference type="EC" id="7.1.1.-" evidence="7"/>
<dbReference type="GO" id="GO:0030964">
    <property type="term" value="C:NADH dehydrogenase complex"/>
    <property type="evidence" value="ECO:0007669"/>
    <property type="project" value="TreeGrafter"/>
</dbReference>
<dbReference type="HAMAP" id="MF_01394">
    <property type="entry name" value="NDH1_NuoA"/>
    <property type="match status" value="1"/>
</dbReference>
<evidence type="ECO:0000256" key="2">
    <source>
        <dbReference type="ARBA" id="ARBA00008472"/>
    </source>
</evidence>